<keyword evidence="3" id="KW-1185">Reference proteome</keyword>
<feature type="signal peptide" evidence="1">
    <location>
        <begin position="1"/>
        <end position="20"/>
    </location>
</feature>
<keyword evidence="2" id="KW-0378">Hydrolase</keyword>
<dbReference type="GO" id="GO:0016787">
    <property type="term" value="F:hydrolase activity"/>
    <property type="evidence" value="ECO:0007669"/>
    <property type="project" value="UniProtKB-KW"/>
</dbReference>
<accession>A0ABT0MMH5</accession>
<feature type="chain" id="PRO_5046349044" evidence="1">
    <location>
        <begin position="21"/>
        <end position="173"/>
    </location>
</feature>
<dbReference type="RefSeq" id="WP_249476124.1">
    <property type="nucleotide sequence ID" value="NZ_JAMBEP010000006.1"/>
</dbReference>
<proteinExistence type="predicted"/>
<reference evidence="2 3" key="1">
    <citation type="submission" date="2022-05" db="EMBL/GenBank/DDBJ databases">
        <title>Luteimonas sp. SX5, whole genome shotgun sequencing project.</title>
        <authorList>
            <person name="Zhao G."/>
            <person name="Shen L."/>
        </authorList>
    </citation>
    <scope>NUCLEOTIDE SEQUENCE [LARGE SCALE GENOMIC DNA]</scope>
    <source>
        <strain evidence="2 3">SX5</strain>
    </source>
</reference>
<dbReference type="Gene3D" id="3.30.1330.40">
    <property type="entry name" value="RutC-like"/>
    <property type="match status" value="1"/>
</dbReference>
<dbReference type="Proteomes" id="UP001431217">
    <property type="component" value="Unassembled WGS sequence"/>
</dbReference>
<dbReference type="SUPFAM" id="SSF55298">
    <property type="entry name" value="YjgF-like"/>
    <property type="match status" value="1"/>
</dbReference>
<dbReference type="InterPro" id="IPR006175">
    <property type="entry name" value="YjgF/YER057c/UK114"/>
</dbReference>
<organism evidence="2 3">
    <name type="scientific">Luteimonas galliterrae</name>
    <dbReference type="NCBI Taxonomy" id="2940486"/>
    <lineage>
        <taxon>Bacteria</taxon>
        <taxon>Pseudomonadati</taxon>
        <taxon>Pseudomonadota</taxon>
        <taxon>Gammaproteobacteria</taxon>
        <taxon>Lysobacterales</taxon>
        <taxon>Lysobacteraceae</taxon>
        <taxon>Luteimonas</taxon>
    </lineage>
</organism>
<dbReference type="Pfam" id="PF01042">
    <property type="entry name" value="Ribonuc_L-PSP"/>
    <property type="match status" value="1"/>
</dbReference>
<name>A0ABT0MMH5_9GAMM</name>
<dbReference type="InterPro" id="IPR035959">
    <property type="entry name" value="RutC-like_sf"/>
</dbReference>
<evidence type="ECO:0000313" key="3">
    <source>
        <dbReference type="Proteomes" id="UP001431217"/>
    </source>
</evidence>
<evidence type="ECO:0000313" key="2">
    <source>
        <dbReference type="EMBL" id="MCL1636093.1"/>
    </source>
</evidence>
<dbReference type="EMBL" id="JAMBEP010000006">
    <property type="protein sequence ID" value="MCL1636093.1"/>
    <property type="molecule type" value="Genomic_DNA"/>
</dbReference>
<protein>
    <submittedName>
        <fullName evidence="2">Rid family hydrolase</fullName>
    </submittedName>
</protein>
<gene>
    <name evidence="2" type="ORF">M2650_15835</name>
</gene>
<sequence>MRTCLLLGLLGTLAATAANAQTAPAPTREHLAPSGWEDSYHDFHYTPVVKIGDRVIVSGIPAGGPGKTDEEKIRWMFGQLKAHLEKAGAALEDVVEITSFHVAAGHDDFRKKVEPMLKVHHEVFRDHYPAWTAVGTTALFSKGAPVEMRAEAIIGSGKAPKADIPKPAPAKDE</sequence>
<keyword evidence="1" id="KW-0732">Signal</keyword>
<evidence type="ECO:0000256" key="1">
    <source>
        <dbReference type="SAM" id="SignalP"/>
    </source>
</evidence>
<comment type="caution">
    <text evidence="2">The sequence shown here is derived from an EMBL/GenBank/DDBJ whole genome shotgun (WGS) entry which is preliminary data.</text>
</comment>